<dbReference type="InterPro" id="IPR011050">
    <property type="entry name" value="Pectin_lyase_fold/virulence"/>
</dbReference>
<reference evidence="4" key="2">
    <citation type="submission" date="2024-10" db="UniProtKB">
        <authorList>
            <consortium name="EnsemblProtists"/>
        </authorList>
    </citation>
    <scope>IDENTIFICATION</scope>
</reference>
<feature type="compositionally biased region" description="Basic residues" evidence="1">
    <location>
        <begin position="1551"/>
        <end position="1560"/>
    </location>
</feature>
<dbReference type="InterPro" id="IPR039448">
    <property type="entry name" value="Beta_helix"/>
</dbReference>
<name>A0A0D3KWP8_EMIH1</name>
<dbReference type="SUPFAM" id="SSF51126">
    <property type="entry name" value="Pectin lyase-like"/>
    <property type="match status" value="1"/>
</dbReference>
<keyword evidence="5" id="KW-1185">Reference proteome</keyword>
<dbReference type="Proteomes" id="UP000013827">
    <property type="component" value="Unassembled WGS sequence"/>
</dbReference>
<evidence type="ECO:0000313" key="5">
    <source>
        <dbReference type="Proteomes" id="UP000013827"/>
    </source>
</evidence>
<organism evidence="4 5">
    <name type="scientific">Emiliania huxleyi (strain CCMP1516)</name>
    <dbReference type="NCBI Taxonomy" id="280463"/>
    <lineage>
        <taxon>Eukaryota</taxon>
        <taxon>Haptista</taxon>
        <taxon>Haptophyta</taxon>
        <taxon>Prymnesiophyceae</taxon>
        <taxon>Isochrysidales</taxon>
        <taxon>Noelaerhabdaceae</taxon>
        <taxon>Emiliania</taxon>
    </lineage>
</organism>
<dbReference type="Gene3D" id="2.160.20.20">
    <property type="match status" value="1"/>
</dbReference>
<dbReference type="HOGENOM" id="CLU_240222_0_0_1"/>
<dbReference type="GeneID" id="17285454"/>
<feature type="region of interest" description="Disordered" evidence="1">
    <location>
        <begin position="1547"/>
        <end position="1593"/>
    </location>
</feature>
<feature type="domain" description="Right handed beta helix" evidence="3">
    <location>
        <begin position="258"/>
        <end position="408"/>
    </location>
</feature>
<evidence type="ECO:0000256" key="2">
    <source>
        <dbReference type="SAM" id="Phobius"/>
    </source>
</evidence>
<sequence length="1723" mass="186469">MLPPVHTENVTAVRLCLAEGAVIALAGQPIVIATGFVTIESLGKGATIDAEGSSRAFILKQFTTLALRRVHVRDGCTWGGEGGSEITRGHSGGGCFLVNVGARLNLIELEVSGCRMREGDSDVTDNGHTATNPYGGAIAVYAGHVLLNRTTLRNNSALDGGAIFASHGLLVVIESLLQDSRATRLGGCVLLIARSFAYVSGSALQGCHSDGSGGGIAAEDGAFIDMHDSNLSSCSSLSNAGGVSLGRSGHGVLLRTSLKDCNAGRQGGAIWARGGTLWLMDCNIQSCTAVEAGGGLYSEVAAVTIRGTEISWCYAGPATDECAFDGGDGGGLSIRGGTLHGNTVSIRDCRAKRNGGGLEATSGSLVVLNASRLERCQLHEGFYGQGAAIYTAHTANVTMHNTTVSKCHSELLGGTLYIEGDLKMMNESTVTQCHWKGVSVSGSYESAETGGIIIVLGQGRLTMTNSSVEKCTLIDPRSTDSTDPAAVRESSRYAVVSVGDTSVVEIYHSVFRENKEARSNDMLLGGVASFMIQSGSSLLAVQLQIELPCIDASVAIIDNQAKNLLRTDLLHPSIDWSKRVASPIVAPLRPFELSWWGAYISGQLADFWGYESPDLRERPGADDGFDVGDDVRIYLTRLGVEPDVIKSQADWEEAPQPRIALFELQYTLPRDSNAKCPSTLACDGETMVCSADGVAVMRKSLWSEPCSAQSTCETGAVCSPHNVSETANLSTSKCTCEEPNLPAPDAPHWEGKSLAPYVREYGCLSPREVRSIGLDHRNEEPLELTKTWENDVQVRPLKMFLVETTATGIQKQEIQWSIDTNHPDWSEWLTVEPTRGVIPADEQIDPVGGRVIANVTATTAGVREKDTFIAKLNVTVSVLDRSRPITTRRIPLGGGRGVTDAITGAIGGVIDGAIDMLSSDPSATAEPLPGGNANGRMRSEENVIASIPATFGFVVSPKTSMWGKPRAHRCVYGGERQAAIEADNATQYRHRWVFDLGTTGGLGADGNPIEIPFTICDFEGFNLKHPLGDETPKTETAGAHDARGVVVRDVGFDPRTPEFVYTTEGCWLKGTGHSCYNYVKDQFGYRNSTNPFDCFQQKKNITYDSKGKYTLTLAPQTVQTYNLLLFLVNQSDGREQPCGEYLLDEGDPTTATYAMIQVQIKCPDGLIELTDKTCGCNRGSSVTGSVCVTDTLSLVLLFLGGLAFALFLIALCVCARRTCIQQRAALAAARRERREQNKRVRTAIHDATTLKFPLCTMPLTRLREFGRLVSYEEARDANVLVCCDSWEKATSFAARHPLIFISHQWLAFSTPDPHLAHYPIMIRAVELLAEKHGLALEDCHIWCDYHSIPQANDATKTLAIGSIGLYAACTCHFIVCAPETFHLDTRLRCDNETYLARGWCRLEQWAFMAANGVEAMHYCELHDGAAVGLHPVLDVASWLETSIKVFMGDFTVDSDKWLLVDVVLGLYGLAYIAKLQREAATSVRGRAVLDRLDIDIEPAGGHPPSPAREKSVVQWWDLLQAQKASIFPSYLFGNLLDLLESELSEAMNRSKGARRKRRKRPAENNGGAKTSPREPNDVKRLAHGRKPERRKSAALFDRDGFETALERARALHASARLYKRTIEPQPTTLRGDAASGRVTAMVRDALSVASAGPREPEILSYSYLEPDSEDDDGDAEDAPPPAYQITTIKGAFDDGKDSLEPPARRCLWGFRPTPHLTVGVWSA</sequence>
<dbReference type="InterPro" id="IPR012332">
    <property type="entry name" value="Autotransporter_pectin_lyase_C"/>
</dbReference>
<reference evidence="5" key="1">
    <citation type="journal article" date="2013" name="Nature">
        <title>Pan genome of the phytoplankton Emiliania underpins its global distribution.</title>
        <authorList>
            <person name="Read B.A."/>
            <person name="Kegel J."/>
            <person name="Klute M.J."/>
            <person name="Kuo A."/>
            <person name="Lefebvre S.C."/>
            <person name="Maumus F."/>
            <person name="Mayer C."/>
            <person name="Miller J."/>
            <person name="Monier A."/>
            <person name="Salamov A."/>
            <person name="Young J."/>
            <person name="Aguilar M."/>
            <person name="Claverie J.M."/>
            <person name="Frickenhaus S."/>
            <person name="Gonzalez K."/>
            <person name="Herman E.K."/>
            <person name="Lin Y.C."/>
            <person name="Napier J."/>
            <person name="Ogata H."/>
            <person name="Sarno A.F."/>
            <person name="Shmutz J."/>
            <person name="Schroeder D."/>
            <person name="de Vargas C."/>
            <person name="Verret F."/>
            <person name="von Dassow P."/>
            <person name="Valentin K."/>
            <person name="Van de Peer Y."/>
            <person name="Wheeler G."/>
            <person name="Dacks J.B."/>
            <person name="Delwiche C.F."/>
            <person name="Dyhrman S.T."/>
            <person name="Glockner G."/>
            <person name="John U."/>
            <person name="Richards T."/>
            <person name="Worden A.Z."/>
            <person name="Zhang X."/>
            <person name="Grigoriev I.V."/>
            <person name="Allen A.E."/>
            <person name="Bidle K."/>
            <person name="Borodovsky M."/>
            <person name="Bowler C."/>
            <person name="Brownlee C."/>
            <person name="Cock J.M."/>
            <person name="Elias M."/>
            <person name="Gladyshev V.N."/>
            <person name="Groth M."/>
            <person name="Guda C."/>
            <person name="Hadaegh A."/>
            <person name="Iglesias-Rodriguez M.D."/>
            <person name="Jenkins J."/>
            <person name="Jones B.M."/>
            <person name="Lawson T."/>
            <person name="Leese F."/>
            <person name="Lindquist E."/>
            <person name="Lobanov A."/>
            <person name="Lomsadze A."/>
            <person name="Malik S.B."/>
            <person name="Marsh M.E."/>
            <person name="Mackinder L."/>
            <person name="Mock T."/>
            <person name="Mueller-Roeber B."/>
            <person name="Pagarete A."/>
            <person name="Parker M."/>
            <person name="Probert I."/>
            <person name="Quesneville H."/>
            <person name="Raines C."/>
            <person name="Rensing S.A."/>
            <person name="Riano-Pachon D.M."/>
            <person name="Richier S."/>
            <person name="Rokitta S."/>
            <person name="Shiraiwa Y."/>
            <person name="Soanes D.M."/>
            <person name="van der Giezen M."/>
            <person name="Wahlund T.M."/>
            <person name="Williams B."/>
            <person name="Wilson W."/>
            <person name="Wolfe G."/>
            <person name="Wurch L.L."/>
        </authorList>
    </citation>
    <scope>NUCLEOTIDE SEQUENCE</scope>
</reference>
<proteinExistence type="predicted"/>
<feature type="compositionally biased region" description="Basic and acidic residues" evidence="1">
    <location>
        <begin position="1571"/>
        <end position="1580"/>
    </location>
</feature>
<keyword evidence="2" id="KW-0812">Transmembrane</keyword>
<dbReference type="PaxDb" id="2903-EOD40183"/>
<accession>A0A0D3KWP8</accession>
<dbReference type="Pfam" id="PF13229">
    <property type="entry name" value="Beta_helix"/>
    <property type="match status" value="1"/>
</dbReference>
<protein>
    <recommendedName>
        <fullName evidence="3">Right handed beta helix domain-containing protein</fullName>
    </recommendedName>
</protein>
<evidence type="ECO:0000256" key="1">
    <source>
        <dbReference type="SAM" id="MobiDB-lite"/>
    </source>
</evidence>
<dbReference type="RefSeq" id="XP_005792612.1">
    <property type="nucleotide sequence ID" value="XM_005792555.1"/>
</dbReference>
<keyword evidence="2" id="KW-1133">Transmembrane helix</keyword>
<keyword evidence="2" id="KW-0472">Membrane</keyword>
<evidence type="ECO:0000313" key="4">
    <source>
        <dbReference type="EnsemblProtists" id="EOD40183"/>
    </source>
</evidence>
<evidence type="ECO:0000259" key="3">
    <source>
        <dbReference type="Pfam" id="PF13229"/>
    </source>
</evidence>
<dbReference type="EnsemblProtists" id="EOD40183">
    <property type="protein sequence ID" value="EOD40183"/>
    <property type="gene ID" value="EMIHUDRAFT_223061"/>
</dbReference>
<dbReference type="KEGG" id="ehx:EMIHUDRAFT_223061"/>
<feature type="transmembrane region" description="Helical" evidence="2">
    <location>
        <begin position="1192"/>
        <end position="1214"/>
    </location>
</feature>